<feature type="domain" description="Cation efflux protein cytoplasmic" evidence="9">
    <location>
        <begin position="212"/>
        <end position="281"/>
    </location>
</feature>
<keyword evidence="6 7" id="KW-0472">Membrane</keyword>
<dbReference type="NCBIfam" id="TIGR01297">
    <property type="entry name" value="CDF"/>
    <property type="match status" value="1"/>
</dbReference>
<dbReference type="InterPro" id="IPR027470">
    <property type="entry name" value="Cation_efflux_CTD"/>
</dbReference>
<feature type="transmembrane region" description="Helical" evidence="7">
    <location>
        <begin position="85"/>
        <end position="103"/>
    </location>
</feature>
<keyword evidence="4 7" id="KW-1133">Transmembrane helix</keyword>
<dbReference type="InterPro" id="IPR036837">
    <property type="entry name" value="Cation_efflux_CTD_sf"/>
</dbReference>
<dbReference type="SUPFAM" id="SSF160240">
    <property type="entry name" value="Cation efflux protein cytoplasmic domain-like"/>
    <property type="match status" value="1"/>
</dbReference>
<evidence type="ECO:0000259" key="8">
    <source>
        <dbReference type="Pfam" id="PF01545"/>
    </source>
</evidence>
<feature type="transmembrane region" description="Helical" evidence="7">
    <location>
        <begin position="16"/>
        <end position="40"/>
    </location>
</feature>
<keyword evidence="3 7" id="KW-0812">Transmembrane</keyword>
<keyword evidence="2" id="KW-0813">Transport</keyword>
<keyword evidence="11" id="KW-1185">Reference proteome</keyword>
<feature type="domain" description="Cation efflux protein transmembrane" evidence="8">
    <location>
        <begin position="17"/>
        <end position="206"/>
    </location>
</feature>
<evidence type="ECO:0000313" key="11">
    <source>
        <dbReference type="Proteomes" id="UP000823736"/>
    </source>
</evidence>
<evidence type="ECO:0000259" key="9">
    <source>
        <dbReference type="Pfam" id="PF16916"/>
    </source>
</evidence>
<evidence type="ECO:0000256" key="2">
    <source>
        <dbReference type="ARBA" id="ARBA00022448"/>
    </source>
</evidence>
<dbReference type="InterPro" id="IPR058533">
    <property type="entry name" value="Cation_efflux_TM"/>
</dbReference>
<comment type="subcellular location">
    <subcellularLocation>
        <location evidence="1">Membrane</location>
        <topology evidence="1">Multi-pass membrane protein</topology>
    </subcellularLocation>
</comment>
<proteinExistence type="predicted"/>
<feature type="transmembrane region" description="Helical" evidence="7">
    <location>
        <begin position="182"/>
        <end position="199"/>
    </location>
</feature>
<dbReference type="SUPFAM" id="SSF161111">
    <property type="entry name" value="Cation efflux protein transmembrane domain-like"/>
    <property type="match status" value="1"/>
</dbReference>
<feature type="transmembrane region" description="Helical" evidence="7">
    <location>
        <begin position="118"/>
        <end position="138"/>
    </location>
</feature>
<dbReference type="GO" id="GO:0016020">
    <property type="term" value="C:membrane"/>
    <property type="evidence" value="ECO:0007669"/>
    <property type="project" value="UniProtKB-SubCell"/>
</dbReference>
<organism evidence="10 11">
    <name type="scientific">Halolamina salifodinae</name>
    <dbReference type="NCBI Taxonomy" id="1202767"/>
    <lineage>
        <taxon>Archaea</taxon>
        <taxon>Methanobacteriati</taxon>
        <taxon>Methanobacteriota</taxon>
        <taxon>Stenosarchaea group</taxon>
        <taxon>Halobacteria</taxon>
        <taxon>Halobacteriales</taxon>
        <taxon>Haloferacaceae</taxon>
    </lineage>
</organism>
<dbReference type="Pfam" id="PF16916">
    <property type="entry name" value="ZT_dimer"/>
    <property type="match status" value="1"/>
</dbReference>
<dbReference type="OrthoDB" id="269083at2157"/>
<dbReference type="PANTHER" id="PTHR45755:SF4">
    <property type="entry name" value="ZINC TRANSPORTER 7"/>
    <property type="match status" value="1"/>
</dbReference>
<dbReference type="Gene3D" id="1.20.1510.10">
    <property type="entry name" value="Cation efflux protein transmembrane domain"/>
    <property type="match status" value="1"/>
</dbReference>
<evidence type="ECO:0000256" key="3">
    <source>
        <dbReference type="ARBA" id="ARBA00022692"/>
    </source>
</evidence>
<name>A0A8T4H577_9EURY</name>
<evidence type="ECO:0000313" key="10">
    <source>
        <dbReference type="EMBL" id="MBP1988278.1"/>
    </source>
</evidence>
<evidence type="ECO:0000256" key="6">
    <source>
        <dbReference type="ARBA" id="ARBA00023136"/>
    </source>
</evidence>
<dbReference type="GO" id="GO:0006882">
    <property type="term" value="P:intracellular zinc ion homeostasis"/>
    <property type="evidence" value="ECO:0007669"/>
    <property type="project" value="InterPro"/>
</dbReference>
<dbReference type="RefSeq" id="WP_209492609.1">
    <property type="nucleotide sequence ID" value="NZ_JAGGLC010000006.1"/>
</dbReference>
<protein>
    <submittedName>
        <fullName evidence="10">Cobalt-zinc-cadmium efflux system protein</fullName>
    </submittedName>
</protein>
<sequence>MGDGHSHGGGQSTRKLAVVSAINLAGFVAELAGGLLFGSVALIGDALHMLFDAVAYVLALGAVYVGRRTEPGSRWSYGLNRLEPLAAFLNGVLLVPMVGYLVWESYQRYLHPVEIEPLQTAALATGGLVLNVVSVYVIQGGSMSLNERGAYYHLLGDTGASIAVIVSMLVVEFTGSKLADPITAVIIAAIIVWSAIELIRESSAIFLQRSPVSVEDVRKRLLEIGGVESVEDAHIWELSSSLRVATVHVRDHATTVAERDALNERISTILASEYDADHVTVDLVSAGTDAEKRREH</sequence>
<dbReference type="InterPro" id="IPR027469">
    <property type="entry name" value="Cation_efflux_TMD_sf"/>
</dbReference>
<evidence type="ECO:0000256" key="1">
    <source>
        <dbReference type="ARBA" id="ARBA00004141"/>
    </source>
</evidence>
<dbReference type="InterPro" id="IPR045316">
    <property type="entry name" value="Msc2-like"/>
</dbReference>
<dbReference type="AlphaFoldDB" id="A0A8T4H577"/>
<dbReference type="Proteomes" id="UP000823736">
    <property type="component" value="Unassembled WGS sequence"/>
</dbReference>
<feature type="transmembrane region" description="Helical" evidence="7">
    <location>
        <begin position="150"/>
        <end position="170"/>
    </location>
</feature>
<dbReference type="PANTHER" id="PTHR45755">
    <property type="match status" value="1"/>
</dbReference>
<comment type="caution">
    <text evidence="10">The sequence shown here is derived from an EMBL/GenBank/DDBJ whole genome shotgun (WGS) entry which is preliminary data.</text>
</comment>
<gene>
    <name evidence="10" type="ORF">J2753_002790</name>
</gene>
<feature type="transmembrane region" description="Helical" evidence="7">
    <location>
        <begin position="46"/>
        <end position="65"/>
    </location>
</feature>
<dbReference type="Pfam" id="PF01545">
    <property type="entry name" value="Cation_efflux"/>
    <property type="match status" value="1"/>
</dbReference>
<keyword evidence="5" id="KW-0406">Ion transport</keyword>
<evidence type="ECO:0000256" key="7">
    <source>
        <dbReference type="SAM" id="Phobius"/>
    </source>
</evidence>
<dbReference type="EMBL" id="JAGGLC010000006">
    <property type="protein sequence ID" value="MBP1988278.1"/>
    <property type="molecule type" value="Genomic_DNA"/>
</dbReference>
<dbReference type="GO" id="GO:0005385">
    <property type="term" value="F:zinc ion transmembrane transporter activity"/>
    <property type="evidence" value="ECO:0007669"/>
    <property type="project" value="InterPro"/>
</dbReference>
<dbReference type="InterPro" id="IPR002524">
    <property type="entry name" value="Cation_efflux"/>
</dbReference>
<accession>A0A8T4H577</accession>
<reference evidence="10" key="1">
    <citation type="submission" date="2021-03" db="EMBL/GenBank/DDBJ databases">
        <title>Genomic Encyclopedia of Type Strains, Phase IV (KMG-IV): sequencing the most valuable type-strain genomes for metagenomic binning, comparative biology and taxonomic classification.</title>
        <authorList>
            <person name="Goeker M."/>
        </authorList>
    </citation>
    <scope>NUCLEOTIDE SEQUENCE</scope>
    <source>
        <strain evidence="10">DSM 26232</strain>
    </source>
</reference>
<evidence type="ECO:0000256" key="5">
    <source>
        <dbReference type="ARBA" id="ARBA00023065"/>
    </source>
</evidence>
<evidence type="ECO:0000256" key="4">
    <source>
        <dbReference type="ARBA" id="ARBA00022989"/>
    </source>
</evidence>